<dbReference type="Proteomes" id="UP001341135">
    <property type="component" value="Chromosome"/>
</dbReference>
<evidence type="ECO:0000313" key="3">
    <source>
        <dbReference type="Proteomes" id="UP001341135"/>
    </source>
</evidence>
<evidence type="ECO:0000313" key="2">
    <source>
        <dbReference type="EMBL" id="BES81078.1"/>
    </source>
</evidence>
<sequence>MICLDTNVIYHFLFETELTSASERILREAIAEGMAIPMIVYNELLYIVGAKIARMKYGVRGKYSFRMHIARHGFPGEAIEKVNGFIRDFKVTMLRDYQDPDELVKTIKLYRLAPNDAQIVLTCKNSDIETLATFDEDFKRVPWLKVVPRFLM</sequence>
<dbReference type="EMBL" id="AP028907">
    <property type="protein sequence ID" value="BES81078.1"/>
    <property type="molecule type" value="Genomic_DNA"/>
</dbReference>
<dbReference type="Pfam" id="PF01850">
    <property type="entry name" value="PIN"/>
    <property type="match status" value="1"/>
</dbReference>
<keyword evidence="3" id="KW-1185">Reference proteome</keyword>
<dbReference type="PANTHER" id="PTHR39677">
    <property type="entry name" value="RIBONUCLEASE VAPC6"/>
    <property type="match status" value="1"/>
</dbReference>
<name>A0ABN6ZLE9_9CREN</name>
<feature type="domain" description="PIN" evidence="1">
    <location>
        <begin position="1"/>
        <end position="140"/>
    </location>
</feature>
<dbReference type="SMART" id="SM00670">
    <property type="entry name" value="PINc"/>
    <property type="match status" value="1"/>
</dbReference>
<organism evidence="2 3">
    <name type="scientific">Pyrodictium abyssi</name>
    <dbReference type="NCBI Taxonomy" id="54256"/>
    <lineage>
        <taxon>Archaea</taxon>
        <taxon>Thermoproteota</taxon>
        <taxon>Thermoprotei</taxon>
        <taxon>Desulfurococcales</taxon>
        <taxon>Pyrodictiaceae</taxon>
        <taxon>Pyrodictium</taxon>
    </lineage>
</organism>
<proteinExistence type="predicted"/>
<dbReference type="RefSeq" id="WP_338251854.1">
    <property type="nucleotide sequence ID" value="NZ_AP028907.1"/>
</dbReference>
<accession>A0ABN6ZLE9</accession>
<dbReference type="InterPro" id="IPR002716">
    <property type="entry name" value="PIN_dom"/>
</dbReference>
<reference evidence="2 3" key="1">
    <citation type="submission" date="2023-09" db="EMBL/GenBank/DDBJ databases">
        <title>Pyrofollis japonicus gen. nov. sp. nov., a novel member of the family Pyrodictiaceae isolated from the Iheya North hydrothermal field.</title>
        <authorList>
            <person name="Miyazaki U."/>
            <person name="Sanari M."/>
            <person name="Tame A."/>
            <person name="Kitajima M."/>
            <person name="Okamoto A."/>
            <person name="Sawayama S."/>
            <person name="Miyazaki J."/>
            <person name="Takai K."/>
            <person name="Nakagawa S."/>
        </authorList>
    </citation>
    <scope>NUCLEOTIDE SEQUENCE [LARGE SCALE GENOMIC DNA]</scope>
    <source>
        <strain evidence="2 3">AV2</strain>
    </source>
</reference>
<dbReference type="SUPFAM" id="SSF88723">
    <property type="entry name" value="PIN domain-like"/>
    <property type="match status" value="1"/>
</dbReference>
<dbReference type="GeneID" id="89288671"/>
<protein>
    <submittedName>
        <fullName evidence="2">Type II toxin-antitoxin system VapC family toxin</fullName>
    </submittedName>
</protein>
<dbReference type="InterPro" id="IPR029060">
    <property type="entry name" value="PIN-like_dom_sf"/>
</dbReference>
<gene>
    <name evidence="2" type="ORF">PABY_06450</name>
</gene>
<evidence type="ECO:0000259" key="1">
    <source>
        <dbReference type="SMART" id="SM00670"/>
    </source>
</evidence>
<dbReference type="Gene3D" id="3.40.50.1010">
    <property type="entry name" value="5'-nuclease"/>
    <property type="match status" value="1"/>
</dbReference>
<dbReference type="PANTHER" id="PTHR39677:SF4">
    <property type="entry name" value="RIBONUCLEASE VAPC6"/>
    <property type="match status" value="1"/>
</dbReference>